<dbReference type="AlphaFoldDB" id="A0A8S1LFT2"/>
<keyword evidence="2" id="KW-1185">Reference proteome</keyword>
<organism evidence="1 2">
    <name type="scientific">Paramecium primaurelia</name>
    <dbReference type="NCBI Taxonomy" id="5886"/>
    <lineage>
        <taxon>Eukaryota</taxon>
        <taxon>Sar</taxon>
        <taxon>Alveolata</taxon>
        <taxon>Ciliophora</taxon>
        <taxon>Intramacronucleata</taxon>
        <taxon>Oligohymenophorea</taxon>
        <taxon>Peniculida</taxon>
        <taxon>Parameciidae</taxon>
        <taxon>Paramecium</taxon>
    </lineage>
</organism>
<dbReference type="Proteomes" id="UP000688137">
    <property type="component" value="Unassembled WGS sequence"/>
</dbReference>
<dbReference type="EMBL" id="CAJJDM010000036">
    <property type="protein sequence ID" value="CAD8065311.1"/>
    <property type="molecule type" value="Genomic_DNA"/>
</dbReference>
<name>A0A8S1LFT2_PARPR</name>
<proteinExistence type="predicted"/>
<evidence type="ECO:0000313" key="2">
    <source>
        <dbReference type="Proteomes" id="UP000688137"/>
    </source>
</evidence>
<gene>
    <name evidence="1" type="ORF">PPRIM_AZ9-3.1.T0370207</name>
</gene>
<reference evidence="1" key="1">
    <citation type="submission" date="2021-01" db="EMBL/GenBank/DDBJ databases">
        <authorList>
            <consortium name="Genoscope - CEA"/>
            <person name="William W."/>
        </authorList>
    </citation>
    <scope>NUCLEOTIDE SEQUENCE</scope>
</reference>
<dbReference type="OMA" id="HTQPIKK"/>
<accession>A0A8S1LFT2</accession>
<evidence type="ECO:0000313" key="1">
    <source>
        <dbReference type="EMBL" id="CAD8065311.1"/>
    </source>
</evidence>
<sequence>MSTGLTKMNPYCQINRVQLRNGSVGPKIQPKRRLDSDLNSSQITPSYKVGFLQIQHTPTNFERCNLDVFEDKSKPTDSSMNSTQLRKSPSFRMKNYRHITPGARDDIRRQTNFQSSAFKQRVSAMELLQFQLGTDDEQQQIRHTQPIKKIVATPSSSSQTTSVPKYNIDQTILEDNKDANLEEVHFFQVEMQQKYKKWLENIEKKLKK</sequence>
<protein>
    <submittedName>
        <fullName evidence="1">Uncharacterized protein</fullName>
    </submittedName>
</protein>
<comment type="caution">
    <text evidence="1">The sequence shown here is derived from an EMBL/GenBank/DDBJ whole genome shotgun (WGS) entry which is preliminary data.</text>
</comment>